<dbReference type="Pfam" id="PF01370">
    <property type="entry name" value="Epimerase"/>
    <property type="match status" value="1"/>
</dbReference>
<dbReference type="InterPro" id="IPR036291">
    <property type="entry name" value="NAD(P)-bd_dom_sf"/>
</dbReference>
<dbReference type="EMBL" id="CP040089">
    <property type="protein sequence ID" value="QGA80861.1"/>
    <property type="molecule type" value="Genomic_DNA"/>
</dbReference>
<proteinExistence type="predicted"/>
<dbReference type="OrthoDB" id="213145at2157"/>
<dbReference type="PANTHER" id="PTHR12126:SF11">
    <property type="entry name" value="NADH DEHYDROGENASE [UBIQUINONE] 1 ALPHA SUBCOMPLEX SUBUNIT 9, MITOCHONDRIAL"/>
    <property type="match status" value="1"/>
</dbReference>
<dbReference type="RefSeq" id="WP_217907024.1">
    <property type="nucleotide sequence ID" value="NZ_CP040089.1"/>
</dbReference>
<dbReference type="InterPro" id="IPR051207">
    <property type="entry name" value="ComplexI_NDUFA9_subunit"/>
</dbReference>
<dbReference type="Proteomes" id="UP000377803">
    <property type="component" value="Chromosome"/>
</dbReference>
<dbReference type="PANTHER" id="PTHR12126">
    <property type="entry name" value="NADH-UBIQUINONE OXIDOREDUCTASE 39 KDA SUBUNIT-RELATED"/>
    <property type="match status" value="1"/>
</dbReference>
<dbReference type="GO" id="GO:0044877">
    <property type="term" value="F:protein-containing complex binding"/>
    <property type="evidence" value="ECO:0007669"/>
    <property type="project" value="TreeGrafter"/>
</dbReference>
<evidence type="ECO:0000259" key="1">
    <source>
        <dbReference type="Pfam" id="PF01370"/>
    </source>
</evidence>
<keyword evidence="3" id="KW-1185">Reference proteome</keyword>
<protein>
    <submittedName>
        <fullName evidence="2">NADH dehydrogenase (Ubiquinone) 1 alpha subcomplex, subunit 9</fullName>
    </submittedName>
</protein>
<dbReference type="InterPro" id="IPR001509">
    <property type="entry name" value="Epimerase_deHydtase"/>
</dbReference>
<keyword evidence="2" id="KW-0830">Ubiquinone</keyword>
<evidence type="ECO:0000313" key="2">
    <source>
        <dbReference type="EMBL" id="QGA80861.1"/>
    </source>
</evidence>
<dbReference type="GeneID" id="42365374"/>
<feature type="domain" description="NAD-dependent epimerase/dehydratase" evidence="1">
    <location>
        <begin position="3"/>
        <end position="176"/>
    </location>
</feature>
<dbReference type="Gene3D" id="3.40.50.720">
    <property type="entry name" value="NAD(P)-binding Rossmann-like Domain"/>
    <property type="match status" value="1"/>
</dbReference>
<organism evidence="2 3">
    <name type="scientific">Candidatus Nanohalobium constans</name>
    <dbReference type="NCBI Taxonomy" id="2565781"/>
    <lineage>
        <taxon>Archaea</taxon>
        <taxon>Candidatus Nanohalarchaeota</taxon>
        <taxon>Candidatus Nanohalobia</taxon>
        <taxon>Candidatus Nanohalobiales</taxon>
        <taxon>Candidatus Nanohalobiaceae</taxon>
        <taxon>Candidatus Nanohalobium</taxon>
    </lineage>
</organism>
<dbReference type="KEGG" id="ncon:LC1Nh_0981"/>
<evidence type="ECO:0000313" key="3">
    <source>
        <dbReference type="Proteomes" id="UP000377803"/>
    </source>
</evidence>
<sequence>MKILVAGTGFIGSKLVERLEQEHRVKTLDRNTGDYQQDITKDFKIEEEFDVVFHTIGLAPGMNSEEAYRQVHVKGTENLLNAVKSDKIIYISALKAGEIPHSFFQTKKQAEKLVKNDGRDYTILRPSTVYGEGNKLMEMIRTAAPLRVFPNIKTETQPIHIDDLTEILAKSTEEFDGETLEAAGPEKMNVAEMARKIYAEEGFKCLLLPAPRFLQETGLKILPFSGPFSRENIYLLRQQNTVENNDAARILESLTEI</sequence>
<gene>
    <name evidence="2" type="ORF">LC1Nh_0981</name>
</gene>
<reference evidence="3" key="1">
    <citation type="submission" date="2019-05" db="EMBL/GenBank/DDBJ databases">
        <title>Candidatus Nanohalobium constans, a novel model system to study the DPANN nano-sized archaea: genomic and physiological characterization of a nanoarchaeon co-cultured with its chitinotrophic host.</title>
        <authorList>
            <person name="La Cono V."/>
            <person name="Arcadi E."/>
            <person name="Crisafi F."/>
            <person name="Denaro R."/>
            <person name="La Spada G."/>
            <person name="Messina E."/>
            <person name="Smedile F."/>
            <person name="Toshchakov S.V."/>
            <person name="Shevchenko M.A."/>
            <person name="Golyshin P.N."/>
            <person name="Golyshina O.V."/>
            <person name="Ferrer M."/>
            <person name="Rohde M."/>
            <person name="Mushegian A."/>
            <person name="Sorokin D.Y."/>
            <person name="Giuliano L."/>
            <person name="Yakimov M.M."/>
        </authorList>
    </citation>
    <scope>NUCLEOTIDE SEQUENCE [LARGE SCALE GENOMIC DNA]</scope>
    <source>
        <strain evidence="3">LC1Nh</strain>
    </source>
</reference>
<dbReference type="SUPFAM" id="SSF51735">
    <property type="entry name" value="NAD(P)-binding Rossmann-fold domains"/>
    <property type="match status" value="1"/>
</dbReference>
<name>A0A5Q0UHN2_9ARCH</name>
<dbReference type="AlphaFoldDB" id="A0A5Q0UHN2"/>
<accession>A0A5Q0UHN2</accession>